<evidence type="ECO:0000313" key="3">
    <source>
        <dbReference type="Proteomes" id="UP000769766"/>
    </source>
</evidence>
<dbReference type="AlphaFoldDB" id="A0A932G1P5"/>
<evidence type="ECO:0000313" key="2">
    <source>
        <dbReference type="EMBL" id="MBI2877480.1"/>
    </source>
</evidence>
<reference evidence="2" key="1">
    <citation type="submission" date="2020-07" db="EMBL/GenBank/DDBJ databases">
        <title>Huge and variable diversity of episymbiotic CPR bacteria and DPANN archaea in groundwater ecosystems.</title>
        <authorList>
            <person name="He C.Y."/>
            <person name="Keren R."/>
            <person name="Whittaker M."/>
            <person name="Farag I.F."/>
            <person name="Doudna J."/>
            <person name="Cate J.H.D."/>
            <person name="Banfield J.F."/>
        </authorList>
    </citation>
    <scope>NUCLEOTIDE SEQUENCE</scope>
    <source>
        <strain evidence="2">NC_groundwater_672_Ag_B-0.1um_62_36</strain>
    </source>
</reference>
<dbReference type="EMBL" id="JACPRF010000348">
    <property type="protein sequence ID" value="MBI2877480.1"/>
    <property type="molecule type" value="Genomic_DNA"/>
</dbReference>
<name>A0A932G1P5_UNCTE</name>
<proteinExistence type="predicted"/>
<protein>
    <submittedName>
        <fullName evidence="2">DUF1285 domain-containing protein</fullName>
    </submittedName>
</protein>
<feature type="compositionally biased region" description="Basic and acidic residues" evidence="1">
    <location>
        <begin position="81"/>
        <end position="91"/>
    </location>
</feature>
<comment type="caution">
    <text evidence="2">The sequence shown here is derived from an EMBL/GenBank/DDBJ whole genome shotgun (WGS) entry which is preliminary data.</text>
</comment>
<gene>
    <name evidence="2" type="ORF">HYY20_11410</name>
</gene>
<feature type="region of interest" description="Disordered" evidence="1">
    <location>
        <begin position="68"/>
        <end position="108"/>
    </location>
</feature>
<sequence length="196" mass="22484">MESPPPCLFRIDREGNWYHEGVEVTHRRIYLYLYRLLQQEKESGRFFIQNEEGRWSVEVEDAPFVVTHLEPIRKPPQRPSSTEKAKEKGESPDSQPEPRSPSGEPADPAQFVLTLNDETQELLDPTTLWLHPENIPYCQVKGGRFQARFNLSSYFKLAEWLQYDEERDGVYLPLAGGERHYLASERGGPGHSAGAG</sequence>
<accession>A0A932G1P5</accession>
<organism evidence="2 3">
    <name type="scientific">Tectimicrobiota bacterium</name>
    <dbReference type="NCBI Taxonomy" id="2528274"/>
    <lineage>
        <taxon>Bacteria</taxon>
        <taxon>Pseudomonadati</taxon>
        <taxon>Nitrospinota/Tectimicrobiota group</taxon>
        <taxon>Candidatus Tectimicrobiota</taxon>
    </lineage>
</organism>
<dbReference type="Gene3D" id="3.10.540.10">
    <property type="entry name" value="duf1285 like domain"/>
    <property type="match status" value="1"/>
</dbReference>
<dbReference type="Proteomes" id="UP000769766">
    <property type="component" value="Unassembled WGS sequence"/>
</dbReference>
<evidence type="ECO:0000256" key="1">
    <source>
        <dbReference type="SAM" id="MobiDB-lite"/>
    </source>
</evidence>